<reference evidence="4 5" key="1">
    <citation type="journal article" date="2021" name="BMC Biol.">
        <title>Horizontally acquired antibacterial genes associated with adaptive radiation of ladybird beetles.</title>
        <authorList>
            <person name="Li H.S."/>
            <person name="Tang X.F."/>
            <person name="Huang Y.H."/>
            <person name="Xu Z.Y."/>
            <person name="Chen M.L."/>
            <person name="Du X.Y."/>
            <person name="Qiu B.Y."/>
            <person name="Chen P.T."/>
            <person name="Zhang W."/>
            <person name="Slipinski A."/>
            <person name="Escalona H.E."/>
            <person name="Waterhouse R.M."/>
            <person name="Zwick A."/>
            <person name="Pang H."/>
        </authorList>
    </citation>
    <scope>NUCLEOTIDE SEQUENCE [LARGE SCALE GENOMIC DNA]</scope>
    <source>
        <strain evidence="4">SYSU2018</strain>
    </source>
</reference>
<evidence type="ECO:0000256" key="2">
    <source>
        <dbReference type="SAM" id="MobiDB-lite"/>
    </source>
</evidence>
<dbReference type="InterPro" id="IPR000172">
    <property type="entry name" value="GMC_OxRdtase_N"/>
</dbReference>
<evidence type="ECO:0000256" key="1">
    <source>
        <dbReference type="ARBA" id="ARBA00010790"/>
    </source>
</evidence>
<organism evidence="4 5">
    <name type="scientific">Cryptolaemus montrouzieri</name>
    <dbReference type="NCBI Taxonomy" id="559131"/>
    <lineage>
        <taxon>Eukaryota</taxon>
        <taxon>Metazoa</taxon>
        <taxon>Ecdysozoa</taxon>
        <taxon>Arthropoda</taxon>
        <taxon>Hexapoda</taxon>
        <taxon>Insecta</taxon>
        <taxon>Pterygota</taxon>
        <taxon>Neoptera</taxon>
        <taxon>Endopterygota</taxon>
        <taxon>Coleoptera</taxon>
        <taxon>Polyphaga</taxon>
        <taxon>Cucujiformia</taxon>
        <taxon>Coccinelloidea</taxon>
        <taxon>Coccinellidae</taxon>
        <taxon>Scymninae</taxon>
        <taxon>Scymnini</taxon>
        <taxon>Cryptolaemus</taxon>
    </lineage>
</organism>
<dbReference type="AlphaFoldDB" id="A0ABD2P8V3"/>
<feature type="domain" description="Glucose-methanol-choline oxidoreductase N-terminal" evidence="3">
    <location>
        <begin position="45"/>
        <end position="59"/>
    </location>
</feature>
<dbReference type="Pfam" id="PF00732">
    <property type="entry name" value="GMC_oxred_N"/>
    <property type="match status" value="1"/>
</dbReference>
<keyword evidence="5" id="KW-1185">Reference proteome</keyword>
<feature type="compositionally biased region" description="Pro residues" evidence="2">
    <location>
        <begin position="394"/>
        <end position="405"/>
    </location>
</feature>
<dbReference type="InterPro" id="IPR036188">
    <property type="entry name" value="FAD/NAD-bd_sf"/>
</dbReference>
<dbReference type="SUPFAM" id="SSF51905">
    <property type="entry name" value="FAD/NAD(P)-binding domain"/>
    <property type="match status" value="1"/>
</dbReference>
<protein>
    <recommendedName>
        <fullName evidence="3">Glucose-methanol-choline oxidoreductase N-terminal domain-containing protein</fullName>
    </recommendedName>
</protein>
<dbReference type="Proteomes" id="UP001516400">
    <property type="component" value="Unassembled WGS sequence"/>
</dbReference>
<dbReference type="InterPro" id="IPR012132">
    <property type="entry name" value="GMC_OxRdtase"/>
</dbReference>
<accession>A0ABD2P8V3</accession>
<name>A0ABD2P8V3_9CUCU</name>
<feature type="region of interest" description="Disordered" evidence="2">
    <location>
        <begin position="359"/>
        <end position="411"/>
    </location>
</feature>
<dbReference type="EMBL" id="JABFTP020000185">
    <property type="protein sequence ID" value="KAL3287275.1"/>
    <property type="molecule type" value="Genomic_DNA"/>
</dbReference>
<gene>
    <name evidence="4" type="ORF">HHI36_001751</name>
</gene>
<dbReference type="PANTHER" id="PTHR11552">
    <property type="entry name" value="GLUCOSE-METHANOL-CHOLINE GMC OXIDOREDUCTASE"/>
    <property type="match status" value="1"/>
</dbReference>
<sequence>MLNSTATKILVDANSNTKQIRGVEFIYKNKKYTVRAKKEVIVSGGAVNSPQLLLLSGIGPRSELQKIAIPVVHDLPGVGKNLHNHVTFYLDFLLKKEKAFNDLDWEVLTEYLLFKKGPMSSTGMSQLTARINTKYADPSGRHPDLQIFFAGYAPKCSKTGEARAPEDPNDINMPKHLTVSPVVLHPKSRGALTLKSRNPLDPPSMVANYLKEPEDVAILIEGIRVIQRLANTTVLKQKYGIEFNKESYGNCEQLHRYDSDAYWDCAVRYYTGAENHQAGSCKMGPASDPMAVVDPELQVHGVQGLRVMDASIMPTLVSGNTHATCVMIAEKGVQFIREKYRPNLPNRFGGNLNNPFPSHGPQKFNYSSIKDPHSAFPNKRPSYPGIPHPIGISPGPPGNQYPPFPNRQYNNYHQYQYPSQKNFSNSSPFINSYGNRQQRYNNQYDIKGQQ</sequence>
<evidence type="ECO:0000313" key="4">
    <source>
        <dbReference type="EMBL" id="KAL3287275.1"/>
    </source>
</evidence>
<comment type="caution">
    <text evidence="4">The sequence shown here is derived from an EMBL/GenBank/DDBJ whole genome shotgun (WGS) entry which is preliminary data.</text>
</comment>
<dbReference type="InterPro" id="IPR007867">
    <property type="entry name" value="GMC_OxRtase_C"/>
</dbReference>
<dbReference type="SUPFAM" id="SSF54373">
    <property type="entry name" value="FAD-linked reductases, C-terminal domain"/>
    <property type="match status" value="1"/>
</dbReference>
<dbReference type="Pfam" id="PF05199">
    <property type="entry name" value="GMC_oxred_C"/>
    <property type="match status" value="1"/>
</dbReference>
<evidence type="ECO:0000259" key="3">
    <source>
        <dbReference type="PROSITE" id="PS00624"/>
    </source>
</evidence>
<dbReference type="Gene3D" id="3.30.560.10">
    <property type="entry name" value="Glucose Oxidase, domain 3"/>
    <property type="match status" value="1"/>
</dbReference>
<proteinExistence type="inferred from homology"/>
<evidence type="ECO:0000313" key="5">
    <source>
        <dbReference type="Proteomes" id="UP001516400"/>
    </source>
</evidence>
<comment type="similarity">
    <text evidence="1">Belongs to the GMC oxidoreductase family.</text>
</comment>
<dbReference type="PANTHER" id="PTHR11552:SF217">
    <property type="entry name" value="GLUCOSE DEHYDROGENASE [FAD, QUINONE]"/>
    <property type="match status" value="1"/>
</dbReference>
<dbReference type="PROSITE" id="PS00624">
    <property type="entry name" value="GMC_OXRED_2"/>
    <property type="match status" value="1"/>
</dbReference>
<feature type="compositionally biased region" description="Low complexity" evidence="2">
    <location>
        <begin position="381"/>
        <end position="393"/>
    </location>
</feature>
<dbReference type="Gene3D" id="3.50.50.60">
    <property type="entry name" value="FAD/NAD(P)-binding domain"/>
    <property type="match status" value="1"/>
</dbReference>